<dbReference type="FunFam" id="1.20.1250.20:FF:000002">
    <property type="entry name" value="Sugar transport protein 13"/>
    <property type="match status" value="1"/>
</dbReference>
<dbReference type="InterPro" id="IPR036259">
    <property type="entry name" value="MFS_trans_sf"/>
</dbReference>
<feature type="transmembrane region" description="Helical" evidence="10">
    <location>
        <begin position="286"/>
        <end position="308"/>
    </location>
</feature>
<keyword evidence="5 10" id="KW-0812">Transmembrane</keyword>
<keyword evidence="3 9" id="KW-0813">Transport</keyword>
<proteinExistence type="inferred from homology"/>
<evidence type="ECO:0000256" key="6">
    <source>
        <dbReference type="ARBA" id="ARBA00022847"/>
    </source>
</evidence>
<feature type="transmembrane region" description="Helical" evidence="10">
    <location>
        <begin position="23"/>
        <end position="43"/>
    </location>
</feature>
<dbReference type="PROSITE" id="PS00217">
    <property type="entry name" value="SUGAR_TRANSPORT_2"/>
    <property type="match status" value="1"/>
</dbReference>
<dbReference type="PANTHER" id="PTHR23500:SF371">
    <property type="entry name" value="OS07G0206600 PROTEIN"/>
    <property type="match status" value="1"/>
</dbReference>
<dbReference type="Pfam" id="PF00083">
    <property type="entry name" value="Sugar_tr"/>
    <property type="match status" value="1"/>
</dbReference>
<feature type="transmembrane region" description="Helical" evidence="10">
    <location>
        <begin position="320"/>
        <end position="344"/>
    </location>
</feature>
<accession>A0A1D1YL54</accession>
<dbReference type="InterPro" id="IPR044778">
    <property type="entry name" value="MFS_STP/MST-like_plant"/>
</dbReference>
<dbReference type="PRINTS" id="PR00171">
    <property type="entry name" value="SUGRTRNSPORT"/>
</dbReference>
<evidence type="ECO:0000256" key="3">
    <source>
        <dbReference type="ARBA" id="ARBA00022448"/>
    </source>
</evidence>
<evidence type="ECO:0000256" key="1">
    <source>
        <dbReference type="ARBA" id="ARBA00004141"/>
    </source>
</evidence>
<feature type="domain" description="Major facilitator superfamily (MFS) profile" evidence="11">
    <location>
        <begin position="30"/>
        <end position="477"/>
    </location>
</feature>
<dbReference type="GO" id="GO:0015293">
    <property type="term" value="F:symporter activity"/>
    <property type="evidence" value="ECO:0007669"/>
    <property type="project" value="UniProtKB-KW"/>
</dbReference>
<dbReference type="GO" id="GO:0016020">
    <property type="term" value="C:membrane"/>
    <property type="evidence" value="ECO:0007669"/>
    <property type="project" value="UniProtKB-SubCell"/>
</dbReference>
<reference evidence="12" key="1">
    <citation type="submission" date="2015-07" db="EMBL/GenBank/DDBJ databases">
        <title>Transcriptome Assembly of Anthurium amnicola.</title>
        <authorList>
            <person name="Suzuki J."/>
        </authorList>
    </citation>
    <scope>NUCLEOTIDE SEQUENCE</scope>
</reference>
<protein>
    <submittedName>
        <fullName evidence="12">Sugar transport protein 8</fullName>
    </submittedName>
</protein>
<feature type="transmembrane region" description="Helical" evidence="10">
    <location>
        <begin position="173"/>
        <end position="195"/>
    </location>
</feature>
<feature type="transmembrane region" description="Helical" evidence="10">
    <location>
        <begin position="450"/>
        <end position="473"/>
    </location>
</feature>
<dbReference type="InterPro" id="IPR005829">
    <property type="entry name" value="Sugar_transporter_CS"/>
</dbReference>
<evidence type="ECO:0000256" key="2">
    <source>
        <dbReference type="ARBA" id="ARBA00010992"/>
    </source>
</evidence>
<dbReference type="Gene3D" id="1.20.1250.20">
    <property type="entry name" value="MFS general substrate transporter like domains"/>
    <property type="match status" value="1"/>
</dbReference>
<keyword evidence="8 10" id="KW-0472">Membrane</keyword>
<name>A0A1D1YL54_9ARAE</name>
<evidence type="ECO:0000313" key="12">
    <source>
        <dbReference type="EMBL" id="JAT55370.1"/>
    </source>
</evidence>
<dbReference type="GO" id="GO:0015145">
    <property type="term" value="F:monosaccharide transmembrane transporter activity"/>
    <property type="evidence" value="ECO:0007669"/>
    <property type="project" value="InterPro"/>
</dbReference>
<dbReference type="EMBL" id="GDJX01012566">
    <property type="protein sequence ID" value="JAT55370.1"/>
    <property type="molecule type" value="Transcribed_RNA"/>
</dbReference>
<dbReference type="PROSITE" id="PS50850">
    <property type="entry name" value="MFS"/>
    <property type="match status" value="1"/>
</dbReference>
<evidence type="ECO:0000256" key="7">
    <source>
        <dbReference type="ARBA" id="ARBA00022989"/>
    </source>
</evidence>
<feature type="transmembrane region" description="Helical" evidence="10">
    <location>
        <begin position="140"/>
        <end position="161"/>
    </location>
</feature>
<dbReference type="NCBIfam" id="TIGR00879">
    <property type="entry name" value="SP"/>
    <property type="match status" value="1"/>
</dbReference>
<keyword evidence="7 10" id="KW-1133">Transmembrane helix</keyword>
<dbReference type="PROSITE" id="PS00216">
    <property type="entry name" value="SUGAR_TRANSPORT_1"/>
    <property type="match status" value="1"/>
</dbReference>
<keyword evidence="6" id="KW-0769">Symport</keyword>
<dbReference type="InterPro" id="IPR005828">
    <property type="entry name" value="MFS_sugar_transport-like"/>
</dbReference>
<comment type="similarity">
    <text evidence="2 9">Belongs to the major facilitator superfamily. Sugar transporter (TC 2.A.1.1) family.</text>
</comment>
<feature type="transmembrane region" description="Helical" evidence="10">
    <location>
        <begin position="84"/>
        <end position="103"/>
    </location>
</feature>
<feature type="transmembrane region" description="Helical" evidence="10">
    <location>
        <begin position="201"/>
        <end position="224"/>
    </location>
</feature>
<feature type="transmembrane region" description="Helical" evidence="10">
    <location>
        <begin position="115"/>
        <end position="134"/>
    </location>
</feature>
<dbReference type="PANTHER" id="PTHR23500">
    <property type="entry name" value="SOLUTE CARRIER FAMILY 2, FACILITATED GLUCOSE TRANSPORTER"/>
    <property type="match status" value="1"/>
</dbReference>
<evidence type="ECO:0000256" key="9">
    <source>
        <dbReference type="RuleBase" id="RU003346"/>
    </source>
</evidence>
<organism evidence="12">
    <name type="scientific">Anthurium amnicola</name>
    <dbReference type="NCBI Taxonomy" id="1678845"/>
    <lineage>
        <taxon>Eukaryota</taxon>
        <taxon>Viridiplantae</taxon>
        <taxon>Streptophyta</taxon>
        <taxon>Embryophyta</taxon>
        <taxon>Tracheophyta</taxon>
        <taxon>Spermatophyta</taxon>
        <taxon>Magnoliopsida</taxon>
        <taxon>Liliopsida</taxon>
        <taxon>Araceae</taxon>
        <taxon>Pothoideae</taxon>
        <taxon>Potheae</taxon>
        <taxon>Anthurium</taxon>
    </lineage>
</organism>
<dbReference type="InterPro" id="IPR003663">
    <property type="entry name" value="Sugar/inositol_transpt"/>
</dbReference>
<evidence type="ECO:0000256" key="8">
    <source>
        <dbReference type="ARBA" id="ARBA00023136"/>
    </source>
</evidence>
<dbReference type="InterPro" id="IPR045262">
    <property type="entry name" value="STP/PLT_plant"/>
</dbReference>
<evidence type="ECO:0000259" key="11">
    <source>
        <dbReference type="PROSITE" id="PS50850"/>
    </source>
</evidence>
<dbReference type="SUPFAM" id="SSF103473">
    <property type="entry name" value="MFS general substrate transporter"/>
    <property type="match status" value="1"/>
</dbReference>
<feature type="transmembrane region" description="Helical" evidence="10">
    <location>
        <begin position="387"/>
        <end position="411"/>
    </location>
</feature>
<feature type="transmembrane region" description="Helical" evidence="10">
    <location>
        <begin position="356"/>
        <end position="375"/>
    </location>
</feature>
<dbReference type="InterPro" id="IPR020846">
    <property type="entry name" value="MFS_dom"/>
</dbReference>
<feature type="transmembrane region" description="Helical" evidence="10">
    <location>
        <begin position="423"/>
        <end position="444"/>
    </location>
</feature>
<comment type="subcellular location">
    <subcellularLocation>
        <location evidence="1">Membrane</location>
        <topology evidence="1">Multi-pass membrane protein</topology>
    </subcellularLocation>
</comment>
<evidence type="ECO:0000256" key="5">
    <source>
        <dbReference type="ARBA" id="ARBA00022692"/>
    </source>
</evidence>
<keyword evidence="4 12" id="KW-0762">Sugar transport</keyword>
<gene>
    <name evidence="12" type="primary">STP8</name>
    <name evidence="12" type="ORF">g.22987</name>
</gene>
<sequence length="509" mass="56182">MPAMVMPNASGGGAPPTVFEAKITSYVVICGIVAATAGLMFGYDIGISGGVTSMDDFLEKFFPEVYVRKHRAKEDNYCKYDNHLLQLFTSSLYLAALISSFVASRTCTKLGRKPTMQLASIFFLTGVALNAAAINIWMLIFGRILLGVGVGFGNQAAPLFLSEIAPVKIRGALNILFQLDVTIGILVANVVNYFTSEIHPWGWRVSLGLAGVPAGILCLGSLLLTETPSSLIERQKLKQGLAMLKKIRGVDNVDAEYQELVKASEKAREVKHPFRNLMKRRSRPQLVIAIAMQVFQQFTGINAIMFYAPVLFQTMGLKNGASLMSSLIVGSINVVSTIVSVLAVDWLGRRTLLLEACVQMFISQTSIGAILLLHLKATNSLDARLSFTVVILICIYIMSFAWSWGPLGWLIPSETFPLETRTAGYAFAVSSNMLFTFIIAQAFLSMMCHLRATIFFFFAAWIVLMCAFVIFLLPETKGVPIDEMTDKVWKKHWYWKSYMDDDDDKGGDA</sequence>
<evidence type="ECO:0000256" key="10">
    <source>
        <dbReference type="SAM" id="Phobius"/>
    </source>
</evidence>
<dbReference type="CDD" id="cd17361">
    <property type="entry name" value="MFS_STP"/>
    <property type="match status" value="1"/>
</dbReference>
<dbReference type="AlphaFoldDB" id="A0A1D1YL54"/>
<evidence type="ECO:0000256" key="4">
    <source>
        <dbReference type="ARBA" id="ARBA00022597"/>
    </source>
</evidence>